<gene>
    <name evidence="2" type="ORF">DEH80_16460</name>
</gene>
<evidence type="ECO:0000259" key="1">
    <source>
        <dbReference type="PROSITE" id="PS51352"/>
    </source>
</evidence>
<dbReference type="PANTHER" id="PTHR43640:SF1">
    <property type="entry name" value="THIOREDOXIN-DEPENDENT PEROXIREDOXIN"/>
    <property type="match status" value="1"/>
</dbReference>
<dbReference type="GO" id="GO:0016491">
    <property type="term" value="F:oxidoreductase activity"/>
    <property type="evidence" value="ECO:0007669"/>
    <property type="project" value="InterPro"/>
</dbReference>
<dbReference type="PROSITE" id="PS51352">
    <property type="entry name" value="THIOREDOXIN_2"/>
    <property type="match status" value="1"/>
</dbReference>
<dbReference type="RefSeq" id="WP_109721639.1">
    <property type="nucleotide sequence ID" value="NZ_QEQK01000021.1"/>
</dbReference>
<accession>A0A383XPT0</accession>
<dbReference type="Proteomes" id="UP000251800">
    <property type="component" value="Unassembled WGS sequence"/>
</dbReference>
<dbReference type="GO" id="GO:0016209">
    <property type="term" value="F:antioxidant activity"/>
    <property type="evidence" value="ECO:0007669"/>
    <property type="project" value="InterPro"/>
</dbReference>
<protein>
    <submittedName>
        <fullName evidence="2">Thioredoxin family protein</fullName>
    </submittedName>
</protein>
<dbReference type="EMBL" id="QEQK01000021">
    <property type="protein sequence ID" value="PWN54634.1"/>
    <property type="molecule type" value="Genomic_DNA"/>
</dbReference>
<comment type="caution">
    <text evidence="2">The sequence shown here is derived from an EMBL/GenBank/DDBJ whole genome shotgun (WGS) entry which is preliminary data.</text>
</comment>
<organism evidence="2 3">
    <name type="scientific">Abyssibacter profundi</name>
    <dbReference type="NCBI Taxonomy" id="2182787"/>
    <lineage>
        <taxon>Bacteria</taxon>
        <taxon>Pseudomonadati</taxon>
        <taxon>Pseudomonadota</taxon>
        <taxon>Gammaproteobacteria</taxon>
        <taxon>Chromatiales</taxon>
        <taxon>Oceanococcaceae</taxon>
        <taxon>Abyssibacter</taxon>
    </lineage>
</organism>
<name>A0A383XPT0_9GAMM</name>
<dbReference type="InterPro" id="IPR013766">
    <property type="entry name" value="Thioredoxin_domain"/>
</dbReference>
<dbReference type="InterPro" id="IPR047262">
    <property type="entry name" value="PRX-like1"/>
</dbReference>
<feature type="domain" description="Thioredoxin" evidence="1">
    <location>
        <begin position="9"/>
        <end position="165"/>
    </location>
</feature>
<evidence type="ECO:0000313" key="3">
    <source>
        <dbReference type="Proteomes" id="UP000251800"/>
    </source>
</evidence>
<dbReference type="CDD" id="cd02969">
    <property type="entry name" value="PRX_like1"/>
    <property type="match status" value="1"/>
</dbReference>
<dbReference type="Pfam" id="PF00578">
    <property type="entry name" value="AhpC-TSA"/>
    <property type="match status" value="1"/>
</dbReference>
<sequence length="186" mass="20202">MALTESTMLALGSKASDFLLPDTRGGDKLSYAQVAGERGTVILFICNHCPYVIHVRDELLRIGRAYLPRGIGFAAVSSNDVSTHPEDGPDAMAKLAKAEDFPFPYLYDETQDVARAYRAACTPDIFVFNAERALVYRGRLDASTPGNGVPVTGADLRAALDALLQGKRLDVSQQHPSMGCNIKWAR</sequence>
<keyword evidence="3" id="KW-1185">Reference proteome</keyword>
<dbReference type="OrthoDB" id="9809746at2"/>
<dbReference type="InterPro" id="IPR036249">
    <property type="entry name" value="Thioredoxin-like_sf"/>
</dbReference>
<dbReference type="PANTHER" id="PTHR43640">
    <property type="entry name" value="OS07G0260300 PROTEIN"/>
    <property type="match status" value="1"/>
</dbReference>
<dbReference type="Gene3D" id="3.40.30.10">
    <property type="entry name" value="Glutaredoxin"/>
    <property type="match status" value="1"/>
</dbReference>
<proteinExistence type="predicted"/>
<dbReference type="InterPro" id="IPR000866">
    <property type="entry name" value="AhpC/TSA"/>
</dbReference>
<dbReference type="SUPFAM" id="SSF52833">
    <property type="entry name" value="Thioredoxin-like"/>
    <property type="match status" value="1"/>
</dbReference>
<dbReference type="AlphaFoldDB" id="A0A383XPT0"/>
<evidence type="ECO:0000313" key="2">
    <source>
        <dbReference type="EMBL" id="PWN54634.1"/>
    </source>
</evidence>
<reference evidence="2 3" key="1">
    <citation type="submission" date="2018-05" db="EMBL/GenBank/DDBJ databases">
        <title>Abyssibacter profundi OUC007T gen. nov., sp. nov, a marine bacterium isolated from seawater of the Mariana Trench.</title>
        <authorList>
            <person name="Zhou S."/>
        </authorList>
    </citation>
    <scope>NUCLEOTIDE SEQUENCE [LARGE SCALE GENOMIC DNA]</scope>
    <source>
        <strain evidence="2 3">OUC007</strain>
    </source>
</reference>